<keyword evidence="2" id="KW-0812">Transmembrane</keyword>
<feature type="transmembrane region" description="Helical" evidence="2">
    <location>
        <begin position="76"/>
        <end position="101"/>
    </location>
</feature>
<dbReference type="AlphaFoldDB" id="A0A8J9X933"/>
<proteinExistence type="predicted"/>
<dbReference type="EMBL" id="OU594965">
    <property type="protein sequence ID" value="CAG9287008.1"/>
    <property type="molecule type" value="Genomic_DNA"/>
</dbReference>
<dbReference type="Proteomes" id="UP000836788">
    <property type="component" value="Chromosome 24"/>
</dbReference>
<sequence length="144" mass="16242">MPGTLNGFSTPRGRSIGKVRRNGPAMLRKDDKITPGEDDKVKLPTKLNLDSDKGKENVPIRIPIPSSVQRVLETIYYIWSYVVIALGIALSFGLLLNIFGYGYQLTEDGLRIDSIDQFRTENQFRIEVINSMKESRKGINVDLK</sequence>
<gene>
    <name evidence="3" type="ORF">PTTT1_LOCUS34185</name>
</gene>
<accession>A0A8J9X933</accession>
<evidence type="ECO:0000313" key="3">
    <source>
        <dbReference type="EMBL" id="CAG9287008.1"/>
    </source>
</evidence>
<reference evidence="3" key="1">
    <citation type="submission" date="2022-02" db="EMBL/GenBank/DDBJ databases">
        <authorList>
            <person name="Giguere J D."/>
        </authorList>
    </citation>
    <scope>NUCLEOTIDE SEQUENCE</scope>
    <source>
        <strain evidence="3">CCAP 1055/1</strain>
    </source>
</reference>
<organism evidence="3">
    <name type="scientific">Phaeodactylum tricornutum</name>
    <name type="common">Diatom</name>
    <dbReference type="NCBI Taxonomy" id="2850"/>
    <lineage>
        <taxon>Eukaryota</taxon>
        <taxon>Sar</taxon>
        <taxon>Stramenopiles</taxon>
        <taxon>Ochrophyta</taxon>
        <taxon>Bacillariophyta</taxon>
        <taxon>Bacillariophyceae</taxon>
        <taxon>Bacillariophycidae</taxon>
        <taxon>Naviculales</taxon>
        <taxon>Phaeodactylaceae</taxon>
        <taxon>Phaeodactylum</taxon>
    </lineage>
</organism>
<evidence type="ECO:0000256" key="2">
    <source>
        <dbReference type="SAM" id="Phobius"/>
    </source>
</evidence>
<keyword evidence="2" id="KW-0472">Membrane</keyword>
<evidence type="ECO:0000256" key="1">
    <source>
        <dbReference type="SAM" id="MobiDB-lite"/>
    </source>
</evidence>
<protein>
    <submittedName>
        <fullName evidence="3">Uncharacterized protein</fullName>
    </submittedName>
</protein>
<name>A0A8J9X933_PHATR</name>
<keyword evidence="2" id="KW-1133">Transmembrane helix</keyword>
<feature type="region of interest" description="Disordered" evidence="1">
    <location>
        <begin position="1"/>
        <end position="21"/>
    </location>
</feature>